<keyword evidence="2" id="KW-1185">Reference proteome</keyword>
<evidence type="ECO:0000313" key="1">
    <source>
        <dbReference type="EMBL" id="AGC69546.1"/>
    </source>
</evidence>
<dbReference type="EMBL" id="CP004044">
    <property type="protein sequence ID" value="AGC69546.1"/>
    <property type="molecule type" value="Genomic_DNA"/>
</dbReference>
<name>L7VT48_THES1</name>
<gene>
    <name evidence="1" type="ordered locus">Cst_c25960</name>
</gene>
<dbReference type="AlphaFoldDB" id="L7VT48"/>
<protein>
    <submittedName>
        <fullName evidence="1">Uncharacterized protein</fullName>
    </submittedName>
</protein>
<evidence type="ECO:0000313" key="2">
    <source>
        <dbReference type="Proteomes" id="UP000011220"/>
    </source>
</evidence>
<accession>L7VT48</accession>
<proteinExistence type="predicted"/>
<dbReference type="Proteomes" id="UP000011220">
    <property type="component" value="Chromosome"/>
</dbReference>
<dbReference type="STRING" id="1121335.Cst_c25960"/>
<dbReference type="KEGG" id="css:Cst_c25960"/>
<organism evidence="1 2">
    <name type="scientific">Thermoclostridium stercorarium (strain ATCC 35414 / DSM 8532 / NCIMB 11754)</name>
    <name type="common">Clostridium stercorarium</name>
    <dbReference type="NCBI Taxonomy" id="1121335"/>
    <lineage>
        <taxon>Bacteria</taxon>
        <taxon>Bacillati</taxon>
        <taxon>Bacillota</taxon>
        <taxon>Clostridia</taxon>
        <taxon>Eubacteriales</taxon>
        <taxon>Oscillospiraceae</taxon>
        <taxon>Thermoclostridium</taxon>
    </lineage>
</organism>
<reference evidence="1 2" key="1">
    <citation type="journal article" date="2013" name="Genome Announc.">
        <title>Complete genome sequence of Clostridium stercorarium subsp. stercorarium strain DSM 8532, a thermophilic degrader of plant cell wall fibers.</title>
        <authorList>
            <person name="Poehlein A."/>
            <person name="Zverlov V.V."/>
            <person name="Daniel R."/>
            <person name="Schwarz W.H."/>
            <person name="Liebl W."/>
        </authorList>
    </citation>
    <scope>NUCLEOTIDE SEQUENCE [LARGE SCALE GENOMIC DNA]</scope>
    <source>
        <strain evidence="2">ATCC 35414 / DSM 8532 / NCIMB 11754</strain>
    </source>
</reference>
<sequence length="44" mass="4809">MEIAVSTLFNYGTIRPAATAKQNSINFRDCSVAMHKNASQGNNH</sequence>